<keyword evidence="1" id="KW-1133">Transmembrane helix</keyword>
<keyword evidence="1" id="KW-0472">Membrane</keyword>
<proteinExistence type="predicted"/>
<evidence type="ECO:0000256" key="1">
    <source>
        <dbReference type="SAM" id="Phobius"/>
    </source>
</evidence>
<gene>
    <name evidence="2" type="ORF">A7K91_23655</name>
</gene>
<evidence type="ECO:0000313" key="2">
    <source>
        <dbReference type="EMBL" id="OBR63102.1"/>
    </source>
</evidence>
<comment type="caution">
    <text evidence="2">The sequence shown here is derived from an EMBL/GenBank/DDBJ whole genome shotgun (WGS) entry which is preliminary data.</text>
</comment>
<name>A0A1A5YBX8_9BACL</name>
<reference evidence="2 3" key="1">
    <citation type="submission" date="2016-05" db="EMBL/GenBank/DDBJ databases">
        <title>Paenibacillus oryzae. sp. nov., isolated from the rice root.</title>
        <authorList>
            <person name="Zhang J."/>
            <person name="Zhang X."/>
        </authorList>
    </citation>
    <scope>NUCLEOTIDE SEQUENCE [LARGE SCALE GENOMIC DNA]</scope>
    <source>
        <strain evidence="2 3">1DrF-4</strain>
    </source>
</reference>
<dbReference type="AlphaFoldDB" id="A0A1A5YBX8"/>
<evidence type="ECO:0008006" key="4">
    <source>
        <dbReference type="Google" id="ProtNLM"/>
    </source>
</evidence>
<evidence type="ECO:0000313" key="3">
    <source>
        <dbReference type="Proteomes" id="UP000092024"/>
    </source>
</evidence>
<dbReference type="STRING" id="1844972.A7K91_23655"/>
<organism evidence="2 3">
    <name type="scientific">Paenibacillus oryzae</name>
    <dbReference type="NCBI Taxonomy" id="1844972"/>
    <lineage>
        <taxon>Bacteria</taxon>
        <taxon>Bacillati</taxon>
        <taxon>Bacillota</taxon>
        <taxon>Bacilli</taxon>
        <taxon>Bacillales</taxon>
        <taxon>Paenibacillaceae</taxon>
        <taxon>Paenibacillus</taxon>
    </lineage>
</organism>
<dbReference type="EMBL" id="LYPA01000075">
    <property type="protein sequence ID" value="OBR63102.1"/>
    <property type="molecule type" value="Genomic_DNA"/>
</dbReference>
<keyword evidence="1" id="KW-0812">Transmembrane</keyword>
<dbReference type="RefSeq" id="WP_068686679.1">
    <property type="nucleotide sequence ID" value="NZ_LYPA01000075.1"/>
</dbReference>
<dbReference type="OrthoDB" id="2612455at2"/>
<dbReference type="Proteomes" id="UP000092024">
    <property type="component" value="Unassembled WGS sequence"/>
</dbReference>
<keyword evidence="3" id="KW-1185">Reference proteome</keyword>
<protein>
    <recommendedName>
        <fullName evidence="4">Chemotaxis methyl-accepting receptor HlyB-like 4HB MCP domain-containing protein</fullName>
    </recommendedName>
</protein>
<sequence length="218" mass="23251">MKEQKKAGQGGLSKALAVTLVILVLSLMGNILLLTKNMGFSQGEKVEQGETIIANLEWLRDGLAIWGEALEEMAASDEARGDVRMTAGFMAASLSTVEGSFYSSLFNVMGAAQELQPSNLSNGPGAVSYHMSKLRNLLGDISGGSGALTADEMLELEDAAASIQQLKEAVSEFNFAVKGDRLSMIRLAGGHEWLPVAAKLQELLLVFNEGMTLKLTDL</sequence>
<feature type="transmembrane region" description="Helical" evidence="1">
    <location>
        <begin position="12"/>
        <end position="34"/>
    </location>
</feature>
<accession>A0A1A5YBX8</accession>